<feature type="transmembrane region" description="Helical" evidence="1">
    <location>
        <begin position="21"/>
        <end position="45"/>
    </location>
</feature>
<keyword evidence="3" id="KW-1185">Reference proteome</keyword>
<dbReference type="RefSeq" id="WP_207279923.1">
    <property type="nucleotide sequence ID" value="NZ_BAABKQ010000001.1"/>
</dbReference>
<organism evidence="2 3">
    <name type="scientific">Tomitella cavernea</name>
    <dbReference type="NCBI Taxonomy" id="1387982"/>
    <lineage>
        <taxon>Bacteria</taxon>
        <taxon>Bacillati</taxon>
        <taxon>Actinomycetota</taxon>
        <taxon>Actinomycetes</taxon>
        <taxon>Mycobacteriales</taxon>
        <taxon>Tomitella</taxon>
    </lineage>
</organism>
<dbReference type="Proteomes" id="UP001500839">
    <property type="component" value="Unassembled WGS sequence"/>
</dbReference>
<evidence type="ECO:0000313" key="3">
    <source>
        <dbReference type="Proteomes" id="UP001500839"/>
    </source>
</evidence>
<feature type="transmembrane region" description="Helical" evidence="1">
    <location>
        <begin position="51"/>
        <end position="68"/>
    </location>
</feature>
<keyword evidence="1" id="KW-0812">Transmembrane</keyword>
<proteinExistence type="predicted"/>
<comment type="caution">
    <text evidence="2">The sequence shown here is derived from an EMBL/GenBank/DDBJ whole genome shotgun (WGS) entry which is preliminary data.</text>
</comment>
<dbReference type="EMBL" id="BAABKQ010000001">
    <property type="protein sequence ID" value="GAA4802375.1"/>
    <property type="molecule type" value="Genomic_DNA"/>
</dbReference>
<protein>
    <submittedName>
        <fullName evidence="2">Uncharacterized protein</fullName>
    </submittedName>
</protein>
<accession>A0ABP9BZL2</accession>
<name>A0ABP9BZL2_9ACTN</name>
<keyword evidence="1" id="KW-1133">Transmembrane helix</keyword>
<evidence type="ECO:0000256" key="1">
    <source>
        <dbReference type="SAM" id="Phobius"/>
    </source>
</evidence>
<evidence type="ECO:0000313" key="2">
    <source>
        <dbReference type="EMBL" id="GAA4802375.1"/>
    </source>
</evidence>
<sequence length="74" mass="8144">MTGADRRPTEVERARRRRGQRLEAVLGFLGFFLVVTVVAAVRAIVIGGPSMLASLILLVLLALTGWALRERLRS</sequence>
<reference evidence="3" key="1">
    <citation type="journal article" date="2019" name="Int. J. Syst. Evol. Microbiol.">
        <title>The Global Catalogue of Microorganisms (GCM) 10K type strain sequencing project: providing services to taxonomists for standard genome sequencing and annotation.</title>
        <authorList>
            <consortium name="The Broad Institute Genomics Platform"/>
            <consortium name="The Broad Institute Genome Sequencing Center for Infectious Disease"/>
            <person name="Wu L."/>
            <person name="Ma J."/>
        </authorList>
    </citation>
    <scope>NUCLEOTIDE SEQUENCE [LARGE SCALE GENOMIC DNA]</scope>
    <source>
        <strain evidence="3">JCM 18542</strain>
    </source>
</reference>
<keyword evidence="1" id="KW-0472">Membrane</keyword>
<gene>
    <name evidence="2" type="ORF">GCM10023353_00320</name>
</gene>